<gene>
    <name evidence="1" type="ORF">KSF_037800</name>
</gene>
<evidence type="ECO:0000313" key="2">
    <source>
        <dbReference type="Proteomes" id="UP000597444"/>
    </source>
</evidence>
<keyword evidence="2" id="KW-1185">Reference proteome</keyword>
<sequence>MLDGDTTIPPRLGFKQSAFALYDLAARPSLLVLELLRTFTQHAIVLSHLSAEE</sequence>
<proteinExistence type="predicted"/>
<name>A0A8J3IM14_9CHLR</name>
<protein>
    <submittedName>
        <fullName evidence="1">Uncharacterized protein</fullName>
    </submittedName>
</protein>
<evidence type="ECO:0000313" key="1">
    <source>
        <dbReference type="EMBL" id="GHO93732.1"/>
    </source>
</evidence>
<dbReference type="AlphaFoldDB" id="A0A8J3IM14"/>
<dbReference type="Proteomes" id="UP000597444">
    <property type="component" value="Unassembled WGS sequence"/>
</dbReference>
<organism evidence="1 2">
    <name type="scientific">Reticulibacter mediterranei</name>
    <dbReference type="NCBI Taxonomy" id="2778369"/>
    <lineage>
        <taxon>Bacteria</taxon>
        <taxon>Bacillati</taxon>
        <taxon>Chloroflexota</taxon>
        <taxon>Ktedonobacteria</taxon>
        <taxon>Ktedonobacterales</taxon>
        <taxon>Reticulibacteraceae</taxon>
        <taxon>Reticulibacter</taxon>
    </lineage>
</organism>
<accession>A0A8J3IM14</accession>
<reference evidence="1" key="1">
    <citation type="submission" date="2020-10" db="EMBL/GenBank/DDBJ databases">
        <title>Taxonomic study of unclassified bacteria belonging to the class Ktedonobacteria.</title>
        <authorList>
            <person name="Yabe S."/>
            <person name="Wang C.M."/>
            <person name="Zheng Y."/>
            <person name="Sakai Y."/>
            <person name="Cavaletti L."/>
            <person name="Monciardini P."/>
            <person name="Donadio S."/>
        </authorList>
    </citation>
    <scope>NUCLEOTIDE SEQUENCE</scope>
    <source>
        <strain evidence="1">ID150040</strain>
    </source>
</reference>
<comment type="caution">
    <text evidence="1">The sequence shown here is derived from an EMBL/GenBank/DDBJ whole genome shotgun (WGS) entry which is preliminary data.</text>
</comment>
<dbReference type="EMBL" id="BNJK01000001">
    <property type="protein sequence ID" value="GHO93732.1"/>
    <property type="molecule type" value="Genomic_DNA"/>
</dbReference>